<proteinExistence type="predicted"/>
<name>A0A7S3QY80_DUNTE</name>
<dbReference type="AlphaFoldDB" id="A0A7S3QY80"/>
<gene>
    <name evidence="2" type="ORF">DTER00134_LOCUS12142</name>
</gene>
<organism evidence="2">
    <name type="scientific">Dunaliella tertiolecta</name>
    <name type="common">Green alga</name>
    <dbReference type="NCBI Taxonomy" id="3047"/>
    <lineage>
        <taxon>Eukaryota</taxon>
        <taxon>Viridiplantae</taxon>
        <taxon>Chlorophyta</taxon>
        <taxon>core chlorophytes</taxon>
        <taxon>Chlorophyceae</taxon>
        <taxon>CS clade</taxon>
        <taxon>Chlamydomonadales</taxon>
        <taxon>Dunaliellaceae</taxon>
        <taxon>Dunaliella</taxon>
    </lineage>
</organism>
<feature type="compositionally biased region" description="Polar residues" evidence="1">
    <location>
        <begin position="264"/>
        <end position="278"/>
    </location>
</feature>
<evidence type="ECO:0000256" key="1">
    <source>
        <dbReference type="SAM" id="MobiDB-lite"/>
    </source>
</evidence>
<sequence>MFIQVKHGMHKACTRNSSHFKKPQAAATEECRQEVVPTRGSRMIDTINLHANPAMAPIDCALKCKEPWHASQGAREANTIGATQVWAGPGSRVTHCTHQRPPPAACHLALDCTTQKKLLCHHKTCCASPQHCVCFTIGHTPRGHLSASQAPDQCSQLTRDGHTQRVPAIKILSLIRVQEARAAMQAPGTGTPIEWVQRSHTADLRVLEEHGLHGQPSAKAKEGELHNVSQQTCTLLGEGGRTLPPAPRTKTAYLNQEVPGTRSLVDQPTQHPSQASLS</sequence>
<dbReference type="EMBL" id="HBIP01020432">
    <property type="protein sequence ID" value="CAE0497069.1"/>
    <property type="molecule type" value="Transcribed_RNA"/>
</dbReference>
<feature type="region of interest" description="Disordered" evidence="1">
    <location>
        <begin position="258"/>
        <end position="278"/>
    </location>
</feature>
<accession>A0A7S3QY80</accession>
<protein>
    <submittedName>
        <fullName evidence="2">Uncharacterized protein</fullName>
    </submittedName>
</protein>
<evidence type="ECO:0000313" key="2">
    <source>
        <dbReference type="EMBL" id="CAE0497069.1"/>
    </source>
</evidence>
<reference evidence="2" key="1">
    <citation type="submission" date="2021-01" db="EMBL/GenBank/DDBJ databases">
        <authorList>
            <person name="Corre E."/>
            <person name="Pelletier E."/>
            <person name="Niang G."/>
            <person name="Scheremetjew M."/>
            <person name="Finn R."/>
            <person name="Kale V."/>
            <person name="Holt S."/>
            <person name="Cochrane G."/>
            <person name="Meng A."/>
            <person name="Brown T."/>
            <person name="Cohen L."/>
        </authorList>
    </citation>
    <scope>NUCLEOTIDE SEQUENCE</scope>
    <source>
        <strain evidence="2">CCMP1320</strain>
    </source>
</reference>